<feature type="compositionally biased region" description="Basic and acidic residues" evidence="1">
    <location>
        <begin position="18"/>
        <end position="27"/>
    </location>
</feature>
<comment type="caution">
    <text evidence="2">The sequence shown here is derived from an EMBL/GenBank/DDBJ whole genome shotgun (WGS) entry which is preliminary data.</text>
</comment>
<keyword evidence="3" id="KW-1185">Reference proteome</keyword>
<name>A0A9K3KYL6_9STRA</name>
<proteinExistence type="predicted"/>
<organism evidence="2 3">
    <name type="scientific">Nitzschia inconspicua</name>
    <dbReference type="NCBI Taxonomy" id="303405"/>
    <lineage>
        <taxon>Eukaryota</taxon>
        <taxon>Sar</taxon>
        <taxon>Stramenopiles</taxon>
        <taxon>Ochrophyta</taxon>
        <taxon>Bacillariophyta</taxon>
        <taxon>Bacillariophyceae</taxon>
        <taxon>Bacillariophycidae</taxon>
        <taxon>Bacillariales</taxon>
        <taxon>Bacillariaceae</taxon>
        <taxon>Nitzschia</taxon>
    </lineage>
</organism>
<evidence type="ECO:0000256" key="1">
    <source>
        <dbReference type="SAM" id="MobiDB-lite"/>
    </source>
</evidence>
<dbReference type="EMBL" id="JAGRRH010000017">
    <property type="protein sequence ID" value="KAG7352328.1"/>
    <property type="molecule type" value="Genomic_DNA"/>
</dbReference>
<reference evidence="2" key="2">
    <citation type="submission" date="2021-04" db="EMBL/GenBank/DDBJ databases">
        <authorList>
            <person name="Podell S."/>
        </authorList>
    </citation>
    <scope>NUCLEOTIDE SEQUENCE</scope>
    <source>
        <strain evidence="2">Hildebrandi</strain>
    </source>
</reference>
<dbReference type="Proteomes" id="UP000693970">
    <property type="component" value="Unassembled WGS sequence"/>
</dbReference>
<feature type="region of interest" description="Disordered" evidence="1">
    <location>
        <begin position="1"/>
        <end position="40"/>
    </location>
</feature>
<feature type="compositionally biased region" description="Polar residues" evidence="1">
    <location>
        <begin position="30"/>
        <end position="40"/>
    </location>
</feature>
<dbReference type="AlphaFoldDB" id="A0A9K3KYL6"/>
<dbReference type="OrthoDB" id="41704at2759"/>
<evidence type="ECO:0000313" key="3">
    <source>
        <dbReference type="Proteomes" id="UP000693970"/>
    </source>
</evidence>
<protein>
    <submittedName>
        <fullName evidence="2">Uncharacterized protein</fullName>
    </submittedName>
</protein>
<reference evidence="2" key="1">
    <citation type="journal article" date="2021" name="Sci. Rep.">
        <title>Diploid genomic architecture of Nitzschia inconspicua, an elite biomass production diatom.</title>
        <authorList>
            <person name="Oliver A."/>
            <person name="Podell S."/>
            <person name="Pinowska A."/>
            <person name="Traller J.C."/>
            <person name="Smith S.R."/>
            <person name="McClure R."/>
            <person name="Beliaev A."/>
            <person name="Bohutskyi P."/>
            <person name="Hill E.A."/>
            <person name="Rabines A."/>
            <person name="Zheng H."/>
            <person name="Allen L.Z."/>
            <person name="Kuo A."/>
            <person name="Grigoriev I.V."/>
            <person name="Allen A.E."/>
            <person name="Hazlebeck D."/>
            <person name="Allen E.E."/>
        </authorList>
    </citation>
    <scope>NUCLEOTIDE SEQUENCE</scope>
    <source>
        <strain evidence="2">Hildebrandi</strain>
    </source>
</reference>
<sequence length="239" mass="26234">MSTSSNGISDASKKRKARGSESSDGKKTKTNGNSDDSTDFSMLTLEDIQSKIESLCDRVPSIPECNFGVTKENNGNTSLDSPIDESLTKEWAAQLQAILEEFNLCISCVATATYKWGTDRSGAADQNLSLLSGEMAASQDQISSTVTPRLTNVLAPVVDLVIEKTVTTKNQDGSEVKENQFTRMLVDPDFLSLCHRILARNAPMLRQVVLSNFHKTVNAIQDYLKAQKNDTQHSRGFTY</sequence>
<accession>A0A9K3KYL6</accession>
<gene>
    <name evidence="2" type="ORF">IV203_008376</name>
</gene>
<evidence type="ECO:0000313" key="2">
    <source>
        <dbReference type="EMBL" id="KAG7352328.1"/>
    </source>
</evidence>